<sequence length="108" mass="12431">MGDGMEPETIVRTLTEPSIIHKPFQTEAKKSEGFWSCPAPIKVTNERGKSFEWARPKTERKKLVESASKYQAIYLQGLLKEKDREIRLITNQLIKSNAENVSLLRELE</sequence>
<proteinExistence type="predicted"/>
<evidence type="ECO:0000313" key="2">
    <source>
        <dbReference type="Proteomes" id="UP001164746"/>
    </source>
</evidence>
<reference evidence="1" key="1">
    <citation type="submission" date="2022-11" db="EMBL/GenBank/DDBJ databases">
        <title>Centuries of genome instability and evolution in soft-shell clam transmissible cancer (bioRxiv).</title>
        <authorList>
            <person name="Hart S.F.M."/>
            <person name="Yonemitsu M.A."/>
            <person name="Giersch R.M."/>
            <person name="Beal B.F."/>
            <person name="Arriagada G."/>
            <person name="Davis B.W."/>
            <person name="Ostrander E.A."/>
            <person name="Goff S.P."/>
            <person name="Metzger M.J."/>
        </authorList>
    </citation>
    <scope>NUCLEOTIDE SEQUENCE</scope>
    <source>
        <strain evidence="1">MELC-2E11</strain>
        <tissue evidence="1">Siphon/mantle</tissue>
    </source>
</reference>
<protein>
    <submittedName>
        <fullName evidence="1">Uncharacterized protein</fullName>
    </submittedName>
</protein>
<name>A0ABY7D9P7_MYAAR</name>
<evidence type="ECO:0000313" key="1">
    <source>
        <dbReference type="EMBL" id="WAQ93527.1"/>
    </source>
</evidence>
<gene>
    <name evidence="1" type="ORF">MAR_005998</name>
</gene>
<accession>A0ABY7D9P7</accession>
<dbReference type="Proteomes" id="UP001164746">
    <property type="component" value="Chromosome 1"/>
</dbReference>
<feature type="non-terminal residue" evidence="1">
    <location>
        <position position="1"/>
    </location>
</feature>
<keyword evidence="2" id="KW-1185">Reference proteome</keyword>
<dbReference type="EMBL" id="CP111012">
    <property type="protein sequence ID" value="WAQ93527.1"/>
    <property type="molecule type" value="Genomic_DNA"/>
</dbReference>
<organism evidence="1 2">
    <name type="scientific">Mya arenaria</name>
    <name type="common">Soft-shell clam</name>
    <dbReference type="NCBI Taxonomy" id="6604"/>
    <lineage>
        <taxon>Eukaryota</taxon>
        <taxon>Metazoa</taxon>
        <taxon>Spiralia</taxon>
        <taxon>Lophotrochozoa</taxon>
        <taxon>Mollusca</taxon>
        <taxon>Bivalvia</taxon>
        <taxon>Autobranchia</taxon>
        <taxon>Heteroconchia</taxon>
        <taxon>Euheterodonta</taxon>
        <taxon>Imparidentia</taxon>
        <taxon>Neoheterodontei</taxon>
        <taxon>Myida</taxon>
        <taxon>Myoidea</taxon>
        <taxon>Myidae</taxon>
        <taxon>Mya</taxon>
    </lineage>
</organism>